<reference evidence="2 3" key="1">
    <citation type="journal article" date="2024" name="Commun. Biol.">
        <title>Comparative genomic analysis of thermophilic fungi reveals convergent evolutionary adaptations and gene losses.</title>
        <authorList>
            <person name="Steindorff A.S."/>
            <person name="Aguilar-Pontes M.V."/>
            <person name="Robinson A.J."/>
            <person name="Andreopoulos B."/>
            <person name="LaButti K."/>
            <person name="Kuo A."/>
            <person name="Mondo S."/>
            <person name="Riley R."/>
            <person name="Otillar R."/>
            <person name="Haridas S."/>
            <person name="Lipzen A."/>
            <person name="Grimwood J."/>
            <person name="Schmutz J."/>
            <person name="Clum A."/>
            <person name="Reid I.D."/>
            <person name="Moisan M.C."/>
            <person name="Butler G."/>
            <person name="Nguyen T.T.M."/>
            <person name="Dewar K."/>
            <person name="Conant G."/>
            <person name="Drula E."/>
            <person name="Henrissat B."/>
            <person name="Hansel C."/>
            <person name="Singer S."/>
            <person name="Hutchinson M.I."/>
            <person name="de Vries R.P."/>
            <person name="Natvig D.O."/>
            <person name="Powell A.J."/>
            <person name="Tsang A."/>
            <person name="Grigoriev I.V."/>
        </authorList>
    </citation>
    <scope>NUCLEOTIDE SEQUENCE [LARGE SCALE GENOMIC DNA]</scope>
    <source>
        <strain evidence="2 3">CBS 620.91</strain>
    </source>
</reference>
<feature type="region of interest" description="Disordered" evidence="1">
    <location>
        <begin position="31"/>
        <end position="96"/>
    </location>
</feature>
<sequence>MTPIILMKRNSPADFYLQSILYSGIFITEDNGSSSSETPAPSPSTLTTITTSAAPVAPTTTSEQPQQQPTPTSSEQPATPTGGNSSNKTGDSYAPGSACTQEGLWNCVGGYSFQRCASGQWSAIMQLAPGTKCNAGETTAFSIEAAKVKRRFRSAKMRFAA</sequence>
<gene>
    <name evidence="2" type="ORF">VTJ49DRAFT_4754</name>
</gene>
<accession>A0ABR3V500</accession>
<evidence type="ECO:0000256" key="1">
    <source>
        <dbReference type="SAM" id="MobiDB-lite"/>
    </source>
</evidence>
<keyword evidence="3" id="KW-1185">Reference proteome</keyword>
<proteinExistence type="predicted"/>
<dbReference type="EMBL" id="JAZGSY010000377">
    <property type="protein sequence ID" value="KAL1836695.1"/>
    <property type="molecule type" value="Genomic_DNA"/>
</dbReference>
<dbReference type="Proteomes" id="UP001583172">
    <property type="component" value="Unassembled WGS sequence"/>
</dbReference>
<name>A0ABR3V500_HUMIN</name>
<protein>
    <submittedName>
        <fullName evidence="2">Uncharacterized protein</fullName>
    </submittedName>
</protein>
<evidence type="ECO:0000313" key="3">
    <source>
        <dbReference type="Proteomes" id="UP001583172"/>
    </source>
</evidence>
<organism evidence="2 3">
    <name type="scientific">Humicola insolens</name>
    <name type="common">Soft-rot fungus</name>
    <dbReference type="NCBI Taxonomy" id="85995"/>
    <lineage>
        <taxon>Eukaryota</taxon>
        <taxon>Fungi</taxon>
        <taxon>Dikarya</taxon>
        <taxon>Ascomycota</taxon>
        <taxon>Pezizomycotina</taxon>
        <taxon>Sordariomycetes</taxon>
        <taxon>Sordariomycetidae</taxon>
        <taxon>Sordariales</taxon>
        <taxon>Chaetomiaceae</taxon>
        <taxon>Mycothermus</taxon>
    </lineage>
</organism>
<feature type="compositionally biased region" description="Low complexity" evidence="1">
    <location>
        <begin position="33"/>
        <end position="81"/>
    </location>
</feature>
<dbReference type="PANTHER" id="PTHR36182">
    <property type="entry name" value="PROTEIN, PUTATIVE (AFU_ORTHOLOGUE AFUA_6G10930)-RELATED"/>
    <property type="match status" value="1"/>
</dbReference>
<dbReference type="PANTHER" id="PTHR36182:SF1">
    <property type="entry name" value="PROTEIN, PUTATIVE (AFU_ORTHOLOGUE AFUA_6G10930)-RELATED"/>
    <property type="match status" value="1"/>
</dbReference>
<evidence type="ECO:0000313" key="2">
    <source>
        <dbReference type="EMBL" id="KAL1836695.1"/>
    </source>
</evidence>
<comment type="caution">
    <text evidence="2">The sequence shown here is derived from an EMBL/GenBank/DDBJ whole genome shotgun (WGS) entry which is preliminary data.</text>
</comment>